<accession>A0A9N9KZA8</accession>
<dbReference type="EMBL" id="CAJVRL010000058">
    <property type="protein sequence ID" value="CAG8954855.1"/>
    <property type="molecule type" value="Genomic_DNA"/>
</dbReference>
<comment type="caution">
    <text evidence="2">The sequence shown here is derived from an EMBL/GenBank/DDBJ whole genome shotgun (WGS) entry which is preliminary data.</text>
</comment>
<sequence>MHMSISKGSDNTMDENFDWADEVNEAVDTGILPDCKTSEKTINHLLAKMEEWCQKNKNIATGPNGSQRNTSQTRDTSPEDTSTYYSEEPYASIDNAEFELPSTKEIVPSVIQSSSDPFEDAESFDALLEHLTKTLEAWSFEDSKIITAKNVFTGTIHKKQAQKPEFQTSNPAKKHELTSYSKDDEYDVDNHKISEAQYMDEGITTSTPIAASTSDQMQVPKESEHETAEFDVYEAEEPYIQALERYIKAYPRASFPPHCHFLNLEEEPVQERMPPRPLGVPECKLLRNTDRRVTMANTNMTTCGFSEWMELASKGISIQEITITSAERSLMKDKKLGNYRSKPSGLRRSWTIEYL</sequence>
<feature type="region of interest" description="Disordered" evidence="1">
    <location>
        <begin position="162"/>
        <end position="184"/>
    </location>
</feature>
<organism evidence="2 3">
    <name type="scientific">Hymenoscyphus fraxineus</name>
    <dbReference type="NCBI Taxonomy" id="746836"/>
    <lineage>
        <taxon>Eukaryota</taxon>
        <taxon>Fungi</taxon>
        <taxon>Dikarya</taxon>
        <taxon>Ascomycota</taxon>
        <taxon>Pezizomycotina</taxon>
        <taxon>Leotiomycetes</taxon>
        <taxon>Helotiales</taxon>
        <taxon>Helotiaceae</taxon>
        <taxon>Hymenoscyphus</taxon>
    </lineage>
</organism>
<evidence type="ECO:0000256" key="1">
    <source>
        <dbReference type="SAM" id="MobiDB-lite"/>
    </source>
</evidence>
<reference evidence="2" key="1">
    <citation type="submission" date="2021-07" db="EMBL/GenBank/DDBJ databases">
        <authorList>
            <person name="Durling M."/>
        </authorList>
    </citation>
    <scope>NUCLEOTIDE SEQUENCE</scope>
</reference>
<protein>
    <submittedName>
        <fullName evidence="2">Uncharacterized protein</fullName>
    </submittedName>
</protein>
<feature type="compositionally biased region" description="Basic and acidic residues" evidence="1">
    <location>
        <begin position="173"/>
        <end position="184"/>
    </location>
</feature>
<proteinExistence type="predicted"/>
<evidence type="ECO:0000313" key="2">
    <source>
        <dbReference type="EMBL" id="CAG8954855.1"/>
    </source>
</evidence>
<dbReference type="AlphaFoldDB" id="A0A9N9KZA8"/>
<keyword evidence="3" id="KW-1185">Reference proteome</keyword>
<gene>
    <name evidence="2" type="ORF">HYFRA_00008541</name>
</gene>
<feature type="region of interest" description="Disordered" evidence="1">
    <location>
        <begin position="57"/>
        <end position="84"/>
    </location>
</feature>
<name>A0A9N9KZA8_9HELO</name>
<evidence type="ECO:0000313" key="3">
    <source>
        <dbReference type="Proteomes" id="UP000696280"/>
    </source>
</evidence>
<dbReference type="Proteomes" id="UP000696280">
    <property type="component" value="Unassembled WGS sequence"/>
</dbReference>